<organism evidence="2">
    <name type="scientific">bioreactor metagenome</name>
    <dbReference type="NCBI Taxonomy" id="1076179"/>
    <lineage>
        <taxon>unclassified sequences</taxon>
        <taxon>metagenomes</taxon>
        <taxon>ecological metagenomes</taxon>
    </lineage>
</organism>
<name>A0A645H9B8_9ZZZZ</name>
<reference evidence="2" key="1">
    <citation type="submission" date="2019-08" db="EMBL/GenBank/DDBJ databases">
        <authorList>
            <person name="Kucharzyk K."/>
            <person name="Murdoch R.W."/>
            <person name="Higgins S."/>
            <person name="Loffler F."/>
        </authorList>
    </citation>
    <scope>NUCLEOTIDE SEQUENCE</scope>
</reference>
<gene>
    <name evidence="2" type="ORF">SDC9_179861</name>
</gene>
<feature type="transmembrane region" description="Helical" evidence="1">
    <location>
        <begin position="5"/>
        <end position="21"/>
    </location>
</feature>
<proteinExistence type="predicted"/>
<feature type="transmembrane region" description="Helical" evidence="1">
    <location>
        <begin position="33"/>
        <end position="49"/>
    </location>
</feature>
<sequence length="226" mass="25947">MLIGLIAAYCYSMLWILFVHPPKYGLNEYGFEFSRFLYVIILYASVSILRNDIRWNTTKTIFTGIYSRVEIMVSKAISLILLGVVFYILAEINNILATMVLFNKIGFSGFLTFNHLQLFISYISITFTMGSLMLLIASLKFNDKKSILFYILFLSMVNFYTAAIVVLTTNKPELVETFSSYMKTPFYNVVAMSQGIINLESVVINFLWSVGFLVISFFVISKREIK</sequence>
<dbReference type="AlphaFoldDB" id="A0A645H9B8"/>
<keyword evidence="1" id="KW-0472">Membrane</keyword>
<comment type="caution">
    <text evidence="2">The sequence shown here is derived from an EMBL/GenBank/DDBJ whole genome shotgun (WGS) entry which is preliminary data.</text>
</comment>
<feature type="transmembrane region" description="Helical" evidence="1">
    <location>
        <begin position="76"/>
        <end position="96"/>
    </location>
</feature>
<keyword evidence="1" id="KW-0812">Transmembrane</keyword>
<protein>
    <recommendedName>
        <fullName evidence="3">ABC-2 type transporter domain-containing protein</fullName>
    </recommendedName>
</protein>
<feature type="transmembrane region" description="Helical" evidence="1">
    <location>
        <begin position="202"/>
        <end position="220"/>
    </location>
</feature>
<evidence type="ECO:0008006" key="3">
    <source>
        <dbReference type="Google" id="ProtNLM"/>
    </source>
</evidence>
<evidence type="ECO:0000256" key="1">
    <source>
        <dbReference type="SAM" id="Phobius"/>
    </source>
</evidence>
<keyword evidence="1" id="KW-1133">Transmembrane helix</keyword>
<feature type="transmembrane region" description="Helical" evidence="1">
    <location>
        <begin position="147"/>
        <end position="167"/>
    </location>
</feature>
<evidence type="ECO:0000313" key="2">
    <source>
        <dbReference type="EMBL" id="MPN32383.1"/>
    </source>
</evidence>
<dbReference type="EMBL" id="VSSQ01084363">
    <property type="protein sequence ID" value="MPN32383.1"/>
    <property type="molecule type" value="Genomic_DNA"/>
</dbReference>
<feature type="transmembrane region" description="Helical" evidence="1">
    <location>
        <begin position="116"/>
        <end position="135"/>
    </location>
</feature>
<accession>A0A645H9B8</accession>